<feature type="domain" description="PTS EIIA type-1" evidence="10">
    <location>
        <begin position="32"/>
        <end position="134"/>
    </location>
</feature>
<evidence type="ECO:0000256" key="5">
    <source>
        <dbReference type="ARBA" id="ARBA00022679"/>
    </source>
</evidence>
<evidence type="ECO:0000256" key="9">
    <source>
        <dbReference type="ARBA" id="ARBA00022989"/>
    </source>
</evidence>
<dbReference type="GO" id="GO:0009401">
    <property type="term" value="P:phosphoenolpyruvate-dependent sugar phosphotransferase system"/>
    <property type="evidence" value="ECO:0007669"/>
    <property type="project" value="UniProtKB-KW"/>
</dbReference>
<dbReference type="PROSITE" id="PS51093">
    <property type="entry name" value="PTS_EIIA_TYPE_1"/>
    <property type="match status" value="1"/>
</dbReference>
<comment type="subcellular location">
    <subcellularLocation>
        <location evidence="2">Cell membrane</location>
        <topology evidence="2">Multi-pass membrane protein</topology>
    </subcellularLocation>
    <subcellularLocation>
        <location evidence="1">Cytoplasm</location>
    </subcellularLocation>
</comment>
<keyword evidence="8" id="KW-0418">Kinase</keyword>
<keyword evidence="5" id="KW-0808">Transferase</keyword>
<keyword evidence="6" id="KW-0598">Phosphotransferase system</keyword>
<accession>A0AA45QRS0</accession>
<dbReference type="Proteomes" id="UP000663608">
    <property type="component" value="Chromosome"/>
</dbReference>
<keyword evidence="9" id="KW-1133">Transmembrane helix</keyword>
<dbReference type="GO" id="GO:0016301">
    <property type="term" value="F:kinase activity"/>
    <property type="evidence" value="ECO:0007669"/>
    <property type="project" value="UniProtKB-KW"/>
</dbReference>
<dbReference type="NCBIfam" id="TIGR00830">
    <property type="entry name" value="PTBA"/>
    <property type="match status" value="1"/>
</dbReference>
<dbReference type="InterPro" id="IPR011055">
    <property type="entry name" value="Dup_hybrid_motif"/>
</dbReference>
<dbReference type="EMBL" id="CP070872">
    <property type="protein sequence ID" value="QSE77127.1"/>
    <property type="molecule type" value="Genomic_DNA"/>
</dbReference>
<evidence type="ECO:0000256" key="1">
    <source>
        <dbReference type="ARBA" id="ARBA00004496"/>
    </source>
</evidence>
<dbReference type="PANTHER" id="PTHR45008:SF1">
    <property type="entry name" value="PTS SYSTEM GLUCOSE-SPECIFIC EIIA COMPONENT"/>
    <property type="match status" value="1"/>
</dbReference>
<evidence type="ECO:0000256" key="3">
    <source>
        <dbReference type="ARBA" id="ARBA00022448"/>
    </source>
</evidence>
<evidence type="ECO:0000313" key="12">
    <source>
        <dbReference type="Proteomes" id="UP000663608"/>
    </source>
</evidence>
<keyword evidence="9" id="KW-0472">Membrane</keyword>
<evidence type="ECO:0000256" key="2">
    <source>
        <dbReference type="ARBA" id="ARBA00004651"/>
    </source>
</evidence>
<dbReference type="PANTHER" id="PTHR45008">
    <property type="entry name" value="PTS SYSTEM GLUCOSE-SPECIFIC EIIA COMPONENT"/>
    <property type="match status" value="1"/>
</dbReference>
<dbReference type="RefSeq" id="WP_205872215.1">
    <property type="nucleotide sequence ID" value="NZ_CP070872.1"/>
</dbReference>
<sequence length="161" mass="17076">MFGFKKNKATLADEALYAPVSGQLIPLEEVSDPVFSGKIMGDGFAVEPSSDQVVSPATGRISMGQGHAIGITREDGLEILLHLGIDTVSLNGVPFELDVKVGTTVKGGDRLGKVDWHQVQAAGLEKTTMVLITNTADRLEKIEINYGDVALGERVGQALSK</sequence>
<evidence type="ECO:0000256" key="8">
    <source>
        <dbReference type="ARBA" id="ARBA00022777"/>
    </source>
</evidence>
<dbReference type="PROSITE" id="PS00371">
    <property type="entry name" value="PTS_EIIA_TYPE_1_HIS"/>
    <property type="match status" value="1"/>
</dbReference>
<reference evidence="11 12" key="1">
    <citation type="submission" date="2021-02" db="EMBL/GenBank/DDBJ databases">
        <title>Complete genome sequence of Lactococcus lactis strain K_LL004.</title>
        <authorList>
            <person name="Kim H.B."/>
        </authorList>
    </citation>
    <scope>NUCLEOTIDE SEQUENCE [LARGE SCALE GENOMIC DNA]</scope>
    <source>
        <strain evidence="11 12">K_LL004</strain>
    </source>
</reference>
<dbReference type="GO" id="GO:0005886">
    <property type="term" value="C:plasma membrane"/>
    <property type="evidence" value="ECO:0007669"/>
    <property type="project" value="UniProtKB-SubCell"/>
</dbReference>
<keyword evidence="12" id="KW-1185">Reference proteome</keyword>
<dbReference type="GO" id="GO:0005737">
    <property type="term" value="C:cytoplasm"/>
    <property type="evidence" value="ECO:0007669"/>
    <property type="project" value="UniProtKB-SubCell"/>
</dbReference>
<evidence type="ECO:0000256" key="7">
    <source>
        <dbReference type="ARBA" id="ARBA00022692"/>
    </source>
</evidence>
<proteinExistence type="predicted"/>
<dbReference type="KEGG" id="lti:JW886_02385"/>
<dbReference type="InterPro" id="IPR001127">
    <property type="entry name" value="PTS_EIIA_1_perm"/>
</dbReference>
<gene>
    <name evidence="11" type="ORF">JW886_02385</name>
</gene>
<keyword evidence="3" id="KW-0813">Transport</keyword>
<dbReference type="FunFam" id="2.70.70.10:FF:000001">
    <property type="entry name" value="PTS system glucose-specific IIA component"/>
    <property type="match status" value="1"/>
</dbReference>
<protein>
    <submittedName>
        <fullName evidence="11">PTS glucose transporter subunit IIA</fullName>
    </submittedName>
</protein>
<dbReference type="AlphaFoldDB" id="A0AA45QRS0"/>
<dbReference type="Pfam" id="PF00358">
    <property type="entry name" value="PTS_EIIA_1"/>
    <property type="match status" value="1"/>
</dbReference>
<evidence type="ECO:0000256" key="6">
    <source>
        <dbReference type="ARBA" id="ARBA00022683"/>
    </source>
</evidence>
<dbReference type="InterPro" id="IPR050890">
    <property type="entry name" value="PTS_EIIA_component"/>
</dbReference>
<evidence type="ECO:0000256" key="4">
    <source>
        <dbReference type="ARBA" id="ARBA00022597"/>
    </source>
</evidence>
<evidence type="ECO:0000313" key="11">
    <source>
        <dbReference type="EMBL" id="QSE77127.1"/>
    </source>
</evidence>
<organism evidence="11 12">
    <name type="scientific">Lactococcus taiwanensis</name>
    <dbReference type="NCBI Taxonomy" id="1151742"/>
    <lineage>
        <taxon>Bacteria</taxon>
        <taxon>Bacillati</taxon>
        <taxon>Bacillota</taxon>
        <taxon>Bacilli</taxon>
        <taxon>Lactobacillales</taxon>
        <taxon>Streptococcaceae</taxon>
        <taxon>Lactococcus</taxon>
    </lineage>
</organism>
<dbReference type="SUPFAM" id="SSF51261">
    <property type="entry name" value="Duplicated hybrid motif"/>
    <property type="match status" value="1"/>
</dbReference>
<evidence type="ECO:0000259" key="10">
    <source>
        <dbReference type="PROSITE" id="PS51093"/>
    </source>
</evidence>
<keyword evidence="7" id="KW-0812">Transmembrane</keyword>
<dbReference type="Gene3D" id="2.70.70.10">
    <property type="entry name" value="Glucose Permease (Domain IIA)"/>
    <property type="match status" value="1"/>
</dbReference>
<name>A0AA45QRS0_9LACT</name>
<keyword evidence="4 11" id="KW-0762">Sugar transport</keyword>